<feature type="coiled-coil region" evidence="7">
    <location>
        <begin position="227"/>
        <end position="338"/>
    </location>
</feature>
<organism evidence="9 10">
    <name type="scientific">Anaerobacterium chartisolvens</name>
    <dbReference type="NCBI Taxonomy" id="1297424"/>
    <lineage>
        <taxon>Bacteria</taxon>
        <taxon>Bacillati</taxon>
        <taxon>Bacillota</taxon>
        <taxon>Clostridia</taxon>
        <taxon>Eubacteriales</taxon>
        <taxon>Oscillospiraceae</taxon>
        <taxon>Anaerobacterium</taxon>
    </lineage>
</organism>
<keyword evidence="10" id="KW-1185">Reference proteome</keyword>
<evidence type="ECO:0000256" key="2">
    <source>
        <dbReference type="ARBA" id="ARBA00022490"/>
    </source>
</evidence>
<dbReference type="Gene3D" id="1.20.5.170">
    <property type="match status" value="1"/>
</dbReference>
<sequence>MYLKALDIYGFKSFADKISLEFNSGITGVVGPNGSGKSNVADAVRWVLGEQSAKALRGSKMEDIIFAGTEHRKPLGFAEVSLTIDNSDGTLPVSFCEVTVARRVFRSGESEYYINKTPCRLKDIHELFMDTGIGKEGYSIIGQGRVDDILSSKSDNRRQIFEEASGIMKYKVRKLESEKKLELTKQNLVRIDDIINELEAQIEPLKHQAGVARKYMELREGLKELEVSVYVENISSLKEKIREYDQQYLSLKQSIDKESLRMEEIIRSNGQKTQLLKLLEERLEASRKEFYSLETHLERCESQIKLNEEKMDSLEGNVSRLDSEMLETNHKLRRLTEEEDDRNNKLVCLNTEYGDYSDKLSAHELRLKEIIDTQSKSERHIEALKASVMDKLDVLSDKKMQINNLNLHIEGIRKRQVSLENEIFGLSLEEDRDKAKKQELEHNIKKASDAIEHSNEKLDGLLRERGELDSSLSEQRKRESAFKSEMQLKASRYKMLQDMEKGLEGYNRSVKEILHACGRLPEFGKGIHGALAQLITVDLRYETAVEMSLGGALQNIVTSTEEEAKRAIEFLKRDRLGRASFLPISSVKGRRFDSGIINEISKMEGFCGVASELISYDPIYEGIILNLLGRVVVAENLESGIKIARKFAYSFRIVTLEGDILNSGGSMSGGSMDKRGTGILSRSREISELKETVISLQKKLREAEKNIGEITGMLEEVSAEISLEQKEVREKELLKIRDESHLAQVVQSISRLRAKAEMLTEEKLQDKRQEEAAVIELSKYERELCDIENVIEETKKAIESHQEKHKEERYACDHLSAEITELKVSISSVKQSIQGTKEAIERIAHEKELTLKSIDKRIEEKTKNLKEICSLKEQNEGLRRQRKGSEEARTGKTLEMDRIIEEKKVVEEELHDIVSSITEINKNTALLQEEYNRIDIKKARAEADMEAIQNRMWDEYEITYTNAAELRRDIGSIKEAQKKIGEYKSGIKELGHVNVAAIDEYVKTKERYEFMSGQKKDMVMAAEKLQRIIYEMTSIMKKQFTEQFKLINDNFNIVFGELFEGGRAELIITDRENILESGIEIQAQPPGKRLQNMMLLSGGERAFTAIALLFAILRLRPAPFCILDEIEAALDDANVFRFAEYIKKYSQNTQFIMVTHRKGTMEAADTLYGVTMQEHGISKMVSLKMGDKAS</sequence>
<comment type="subcellular location">
    <subcellularLocation>
        <location evidence="1 7">Cytoplasm</location>
    </subcellularLocation>
</comment>
<keyword evidence="5 7" id="KW-0175">Coiled coil</keyword>
<evidence type="ECO:0000313" key="10">
    <source>
        <dbReference type="Proteomes" id="UP000253034"/>
    </source>
</evidence>
<comment type="similarity">
    <text evidence="7">Belongs to the SMC family.</text>
</comment>
<evidence type="ECO:0000313" key="9">
    <source>
        <dbReference type="EMBL" id="RCX20030.1"/>
    </source>
</evidence>
<gene>
    <name evidence="7" type="primary">smc</name>
    <name evidence="9" type="ORF">DFR58_10299</name>
</gene>
<evidence type="ECO:0000256" key="6">
    <source>
        <dbReference type="ARBA" id="ARBA00023125"/>
    </source>
</evidence>
<dbReference type="OrthoDB" id="9808768at2"/>
<dbReference type="InterPro" id="IPR011890">
    <property type="entry name" value="SMC_prok"/>
</dbReference>
<keyword evidence="2 7" id="KW-0963">Cytoplasm</keyword>
<evidence type="ECO:0000259" key="8">
    <source>
        <dbReference type="SMART" id="SM00968"/>
    </source>
</evidence>
<evidence type="ECO:0000256" key="1">
    <source>
        <dbReference type="ARBA" id="ARBA00004496"/>
    </source>
</evidence>
<keyword evidence="3 7" id="KW-0547">Nucleotide-binding</keyword>
<dbReference type="Gene3D" id="6.10.140.1720">
    <property type="match status" value="1"/>
</dbReference>
<dbReference type="SUPFAM" id="SSF52540">
    <property type="entry name" value="P-loop containing nucleoside triphosphate hydrolases"/>
    <property type="match status" value="1"/>
</dbReference>
<dbReference type="InterPro" id="IPR027417">
    <property type="entry name" value="P-loop_NTPase"/>
</dbReference>
<dbReference type="PIRSF" id="PIRSF005719">
    <property type="entry name" value="SMC"/>
    <property type="match status" value="1"/>
</dbReference>
<dbReference type="GO" id="GO:0005737">
    <property type="term" value="C:cytoplasm"/>
    <property type="evidence" value="ECO:0007669"/>
    <property type="project" value="UniProtKB-SubCell"/>
</dbReference>
<keyword evidence="6 7" id="KW-0238">DNA-binding</keyword>
<feature type="domain" description="SMC hinge" evidence="8">
    <location>
        <begin position="525"/>
        <end position="644"/>
    </location>
</feature>
<dbReference type="GO" id="GO:0003677">
    <property type="term" value="F:DNA binding"/>
    <property type="evidence" value="ECO:0007669"/>
    <property type="project" value="UniProtKB-UniRule"/>
</dbReference>
<dbReference type="RefSeq" id="WP_114296327.1">
    <property type="nucleotide sequence ID" value="NZ_QPJT01000002.1"/>
</dbReference>
<feature type="coiled-coil region" evidence="7">
    <location>
        <begin position="402"/>
        <end position="464"/>
    </location>
</feature>
<dbReference type="GO" id="GO:0005694">
    <property type="term" value="C:chromosome"/>
    <property type="evidence" value="ECO:0007669"/>
    <property type="project" value="InterPro"/>
</dbReference>
<dbReference type="Pfam" id="PF02463">
    <property type="entry name" value="SMC_N"/>
    <property type="match status" value="1"/>
</dbReference>
<dbReference type="InterPro" id="IPR010935">
    <property type="entry name" value="SMC_hinge"/>
</dbReference>
<comment type="domain">
    <text evidence="7">Contains large globular domains required for ATP hydrolysis at each terminus and a third globular domain forming a flexible hinge near the middle of the molecule. These domains are separated by coiled-coil structures.</text>
</comment>
<evidence type="ECO:0000256" key="7">
    <source>
        <dbReference type="HAMAP-Rule" id="MF_01894"/>
    </source>
</evidence>
<proteinExistence type="inferred from homology"/>
<dbReference type="InterPro" id="IPR003395">
    <property type="entry name" value="RecF/RecN/SMC_N"/>
</dbReference>
<dbReference type="PANTHER" id="PTHR43977">
    <property type="entry name" value="STRUCTURAL MAINTENANCE OF CHROMOSOMES PROTEIN 3"/>
    <property type="match status" value="1"/>
</dbReference>
<dbReference type="FunFam" id="3.40.50.300:FF:000984">
    <property type="entry name" value="Chromosome partition protein Smc"/>
    <property type="match status" value="1"/>
</dbReference>
<dbReference type="GO" id="GO:0006260">
    <property type="term" value="P:DNA replication"/>
    <property type="evidence" value="ECO:0007669"/>
    <property type="project" value="UniProtKB-UniRule"/>
</dbReference>
<evidence type="ECO:0000256" key="3">
    <source>
        <dbReference type="ARBA" id="ARBA00022741"/>
    </source>
</evidence>
<keyword evidence="4 7" id="KW-0067">ATP-binding</keyword>
<name>A0A369BER5_9FIRM</name>
<dbReference type="GO" id="GO:0007059">
    <property type="term" value="P:chromosome segregation"/>
    <property type="evidence" value="ECO:0007669"/>
    <property type="project" value="UniProtKB-UniRule"/>
</dbReference>
<comment type="function">
    <text evidence="7">Required for chromosome condensation and partitioning.</text>
</comment>
<dbReference type="Gene3D" id="3.40.50.300">
    <property type="entry name" value="P-loop containing nucleotide triphosphate hydrolases"/>
    <property type="match status" value="2"/>
</dbReference>
<reference evidence="9 10" key="1">
    <citation type="submission" date="2018-07" db="EMBL/GenBank/DDBJ databases">
        <title>Genomic Encyclopedia of Type Strains, Phase IV (KMG-IV): sequencing the most valuable type-strain genomes for metagenomic binning, comparative biology and taxonomic classification.</title>
        <authorList>
            <person name="Goeker M."/>
        </authorList>
    </citation>
    <scope>NUCLEOTIDE SEQUENCE [LARGE SCALE GENOMIC DNA]</scope>
    <source>
        <strain evidence="9 10">DSM 27016</strain>
    </source>
</reference>
<dbReference type="EMBL" id="QPJT01000002">
    <property type="protein sequence ID" value="RCX20030.1"/>
    <property type="molecule type" value="Genomic_DNA"/>
</dbReference>
<evidence type="ECO:0000256" key="5">
    <source>
        <dbReference type="ARBA" id="ARBA00023054"/>
    </source>
</evidence>
<dbReference type="InterPro" id="IPR024704">
    <property type="entry name" value="SMC"/>
</dbReference>
<evidence type="ECO:0000256" key="4">
    <source>
        <dbReference type="ARBA" id="ARBA00022840"/>
    </source>
</evidence>
<feature type="coiled-coil region" evidence="7">
    <location>
        <begin position="686"/>
        <end position="769"/>
    </location>
</feature>
<dbReference type="FunFam" id="3.40.50.300:FF:000901">
    <property type="entry name" value="Chromosome partition protein Smc"/>
    <property type="match status" value="1"/>
</dbReference>
<dbReference type="GO" id="GO:0016887">
    <property type="term" value="F:ATP hydrolysis activity"/>
    <property type="evidence" value="ECO:0007669"/>
    <property type="project" value="InterPro"/>
</dbReference>
<dbReference type="HAMAP" id="MF_01894">
    <property type="entry name" value="Smc_prok"/>
    <property type="match status" value="1"/>
</dbReference>
<dbReference type="Pfam" id="PF06470">
    <property type="entry name" value="SMC_hinge"/>
    <property type="match status" value="1"/>
</dbReference>
<dbReference type="CDD" id="cd03278">
    <property type="entry name" value="ABC_SMC_barmotin"/>
    <property type="match status" value="2"/>
</dbReference>
<dbReference type="GO" id="GO:0007062">
    <property type="term" value="P:sister chromatid cohesion"/>
    <property type="evidence" value="ECO:0007669"/>
    <property type="project" value="InterPro"/>
</dbReference>
<feature type="binding site" evidence="7">
    <location>
        <begin position="32"/>
        <end position="39"/>
    </location>
    <ligand>
        <name>ATP</name>
        <dbReference type="ChEBI" id="CHEBI:30616"/>
    </ligand>
</feature>
<accession>A0A369BER5</accession>
<dbReference type="Gene3D" id="3.30.70.1620">
    <property type="match status" value="1"/>
</dbReference>
<dbReference type="NCBIfam" id="TIGR02168">
    <property type="entry name" value="SMC_prok_B"/>
    <property type="match status" value="1"/>
</dbReference>
<dbReference type="Gene3D" id="1.20.1060.20">
    <property type="match status" value="1"/>
</dbReference>
<dbReference type="InterPro" id="IPR036277">
    <property type="entry name" value="SMC_hinge_sf"/>
</dbReference>
<comment type="subunit">
    <text evidence="7">Homodimer.</text>
</comment>
<dbReference type="GO" id="GO:0030261">
    <property type="term" value="P:chromosome condensation"/>
    <property type="evidence" value="ECO:0007669"/>
    <property type="project" value="InterPro"/>
</dbReference>
<comment type="caution">
    <text evidence="9">The sequence shown here is derived from an EMBL/GenBank/DDBJ whole genome shotgun (WGS) entry which is preliminary data.</text>
</comment>
<dbReference type="SMART" id="SM00968">
    <property type="entry name" value="SMC_hinge"/>
    <property type="match status" value="1"/>
</dbReference>
<dbReference type="AlphaFoldDB" id="A0A369BER5"/>
<dbReference type="Proteomes" id="UP000253034">
    <property type="component" value="Unassembled WGS sequence"/>
</dbReference>
<protein>
    <recommendedName>
        <fullName evidence="7">Chromosome partition protein Smc</fullName>
    </recommendedName>
</protein>
<dbReference type="SUPFAM" id="SSF75553">
    <property type="entry name" value="Smc hinge domain"/>
    <property type="match status" value="1"/>
</dbReference>
<dbReference type="GO" id="GO:0005524">
    <property type="term" value="F:ATP binding"/>
    <property type="evidence" value="ECO:0007669"/>
    <property type="project" value="UniProtKB-UniRule"/>
</dbReference>